<evidence type="ECO:0000313" key="2">
    <source>
        <dbReference type="Proteomes" id="UP001602013"/>
    </source>
</evidence>
<gene>
    <name evidence="1" type="ORF">ACFYXI_03120</name>
</gene>
<reference evidence="1 2" key="1">
    <citation type="submission" date="2024-10" db="EMBL/GenBank/DDBJ databases">
        <title>The Natural Products Discovery Center: Release of the First 8490 Sequenced Strains for Exploring Actinobacteria Biosynthetic Diversity.</title>
        <authorList>
            <person name="Kalkreuter E."/>
            <person name="Kautsar S.A."/>
            <person name="Yang D."/>
            <person name="Bader C.D."/>
            <person name="Teijaro C.N."/>
            <person name="Fluegel L."/>
            <person name="Davis C.M."/>
            <person name="Simpson J.R."/>
            <person name="Lauterbach L."/>
            <person name="Steele A.D."/>
            <person name="Gui C."/>
            <person name="Meng S."/>
            <person name="Li G."/>
            <person name="Viehrig K."/>
            <person name="Ye F."/>
            <person name="Su P."/>
            <person name="Kiefer A.F."/>
            <person name="Nichols A."/>
            <person name="Cepeda A.J."/>
            <person name="Yan W."/>
            <person name="Fan B."/>
            <person name="Jiang Y."/>
            <person name="Adhikari A."/>
            <person name="Zheng C.-J."/>
            <person name="Schuster L."/>
            <person name="Cowan T.M."/>
            <person name="Smanski M.J."/>
            <person name="Chevrette M.G."/>
            <person name="De Carvalho L.P.S."/>
            <person name="Shen B."/>
        </authorList>
    </citation>
    <scope>NUCLEOTIDE SEQUENCE [LARGE SCALE GENOMIC DNA]</scope>
    <source>
        <strain evidence="1 2">NPDC002173</strain>
    </source>
</reference>
<protein>
    <recommendedName>
        <fullName evidence="3">AAA+ ATPase domain-containing protein</fullName>
    </recommendedName>
</protein>
<proteinExistence type="predicted"/>
<dbReference type="RefSeq" id="WP_387408653.1">
    <property type="nucleotide sequence ID" value="NZ_JBIASD010000002.1"/>
</dbReference>
<accession>A0ABW6SHX4</accession>
<keyword evidence="2" id="KW-1185">Reference proteome</keyword>
<comment type="caution">
    <text evidence="1">The sequence shown here is derived from an EMBL/GenBank/DDBJ whole genome shotgun (WGS) entry which is preliminary data.</text>
</comment>
<name>A0ABW6SHX4_9ACTN</name>
<dbReference type="Proteomes" id="UP001602013">
    <property type="component" value="Unassembled WGS sequence"/>
</dbReference>
<evidence type="ECO:0000313" key="1">
    <source>
        <dbReference type="EMBL" id="MFF3664561.1"/>
    </source>
</evidence>
<organism evidence="1 2">
    <name type="scientific">Microtetraspora malaysiensis</name>
    <dbReference type="NCBI Taxonomy" id="161358"/>
    <lineage>
        <taxon>Bacteria</taxon>
        <taxon>Bacillati</taxon>
        <taxon>Actinomycetota</taxon>
        <taxon>Actinomycetes</taxon>
        <taxon>Streptosporangiales</taxon>
        <taxon>Streptosporangiaceae</taxon>
        <taxon>Microtetraspora</taxon>
    </lineage>
</organism>
<dbReference type="EMBL" id="JBIASD010000002">
    <property type="protein sequence ID" value="MFF3664561.1"/>
    <property type="molecule type" value="Genomic_DNA"/>
</dbReference>
<sequence length="640" mass="69480">MNDLAMFHDRVQSAFVNSVVNGDLYFHSGKLLQAHRLDPEDVRRLRDLYVPHGDTLERAALAARERGLVVLCGDPGSGRFITAVNVAADLGLEARRLVVDDDEPLTPPGGRQRGYVLNLRDSGRDLALVGRELPGFVARLRETGSCLVVLATDHELTRLDLTVPPEVVRVRPSDPRQVFQAYLAQWLSAEETRAWASDSEILGVLTGSSPQVAVRLAGCVWESGHLAPQAGVGEVLAAFRNWRAELTGWFKATEEARDGYRRALLLAVAALEGSPVTDVFAAAELLCATSAIDYLPGKGLIGPGITEHLDGVDASRVDGQVRFRHPGYGTAVFDHVWEERPFFRQRLVDWLTGLRADRPVTVLLDLATRNGQAELVLKAVEKWSQQDQPWAADVLGAAAMSVEIGREVRRRMYDWATSGRADAVLTVVAAVCGGPMADTFDRVAFTRLRHLAGNPSGEVQDAVVRALTDLVRRPRLRLAALQEVVRWTEGSGRGAETGSRAFVDLAALRTPEGRPLLLPAGDAEALTGVLADGWRAALRDPGVVEAAGRVAIGWLDDVAHGRVDEETVHGIFVRACRSSRDTATLMTLFCRWAFGGRGDDAGRERVCVELLRRIGAADTLTPGISPFGVHDGEGTAPWVS</sequence>
<evidence type="ECO:0008006" key="3">
    <source>
        <dbReference type="Google" id="ProtNLM"/>
    </source>
</evidence>